<keyword evidence="2" id="KW-1185">Reference proteome</keyword>
<organism evidence="1 2">
    <name type="scientific">Ectopseudomonas mendocina S5.2</name>
    <dbReference type="NCBI Taxonomy" id="1225174"/>
    <lineage>
        <taxon>Bacteria</taxon>
        <taxon>Pseudomonadati</taxon>
        <taxon>Pseudomonadota</taxon>
        <taxon>Gammaproteobacteria</taxon>
        <taxon>Pseudomonadales</taxon>
        <taxon>Pseudomonadaceae</taxon>
        <taxon>Ectopseudomonas</taxon>
    </lineage>
</organism>
<dbReference type="InterPro" id="IPR011204">
    <property type="entry name" value="Virulence_RhuM-like"/>
</dbReference>
<dbReference type="PANTHER" id="PTHR35810:SF1">
    <property type="entry name" value="CYTOPLASMIC PROTEIN"/>
    <property type="match status" value="1"/>
</dbReference>
<evidence type="ECO:0000313" key="1">
    <source>
        <dbReference type="EMBL" id="ALN21270.1"/>
    </source>
</evidence>
<dbReference type="EMBL" id="CP013124">
    <property type="protein sequence ID" value="ALN21270.1"/>
    <property type="molecule type" value="Genomic_DNA"/>
</dbReference>
<evidence type="ECO:0000313" key="2">
    <source>
        <dbReference type="Proteomes" id="UP000028530"/>
    </source>
</evidence>
<dbReference type="GeneID" id="57608633"/>
<dbReference type="PANTHER" id="PTHR35810">
    <property type="entry name" value="CYTOPLASMIC PROTEIN-RELATED"/>
    <property type="match status" value="1"/>
</dbReference>
<gene>
    <name evidence="1" type="ORF">DW68_022305</name>
</gene>
<dbReference type="Pfam" id="PF13310">
    <property type="entry name" value="Virulence_RhuM"/>
    <property type="match status" value="1"/>
</dbReference>
<dbReference type="PIRSF" id="PIRSF015268">
    <property type="entry name" value="Virulence_RhuM"/>
    <property type="match status" value="1"/>
</dbReference>
<sequence>MSTDAADSNTSQFIIYQSEDGKTRLDVRFVDETVWLTQALMAELFSTTPENVLMHLKNIFSEGELDQNATTKDFLVVRQEGTRQVKRSLKHYNLDAIISVGYRVQSHTATRFRQWATRQLREYIVKGFVLDDERLKNPDQPFDYFEELTRRIQDIRTSEKRFYQKITDIYATSVDYDPTQETSITFFKTVQNKVHWAITGQTAAELIHARADSSKPNMGLTNWRGAKVRKQDVANAKNYLTADELSALNNLVEQYLVFAEGQAMRRIPMSMADWVKKLDGFLTLNDRDILANAGKISHDMAKQHAEAQYELFHQQRQLADAADADKRLADLSQLAHQLSDKTRKND</sequence>
<accession>A0ABM5W231</accession>
<name>A0ABM5W231_ECTME</name>
<reference evidence="1 2" key="1">
    <citation type="submission" date="2015-11" db="EMBL/GenBank/DDBJ databases">
        <authorList>
            <person name="Chong T.M."/>
            <person name="Chan K.G."/>
            <person name="Dessaux Y."/>
        </authorList>
    </citation>
    <scope>NUCLEOTIDE SEQUENCE [LARGE SCALE GENOMIC DNA]</scope>
    <source>
        <strain evidence="1 2">S5.2</strain>
    </source>
</reference>
<dbReference type="RefSeq" id="WP_017361184.1">
    <property type="nucleotide sequence ID" value="NZ_CP013124.1"/>
</dbReference>
<proteinExistence type="predicted"/>
<dbReference type="Proteomes" id="UP000028530">
    <property type="component" value="Chromosome"/>
</dbReference>
<protein>
    <submittedName>
        <fullName evidence="1">Hydroxyacid dehydrogenase</fullName>
    </submittedName>
</protein>